<dbReference type="InterPro" id="IPR016768">
    <property type="entry name" value="UCP019883"/>
</dbReference>
<evidence type="ECO:0000313" key="2">
    <source>
        <dbReference type="EMBL" id="GLT21934.1"/>
    </source>
</evidence>
<keyword evidence="1" id="KW-0472">Membrane</keyword>
<feature type="transmembrane region" description="Helical" evidence="1">
    <location>
        <begin position="39"/>
        <end position="57"/>
    </location>
</feature>
<dbReference type="Pfam" id="PF10993">
    <property type="entry name" value="DUF2818"/>
    <property type="match status" value="1"/>
</dbReference>
<sequence>MFYAVFSVLVGLVNAIFVSDRFFGLVRLGGGGKGVGGRLLELAVIATALMFGLRLLEASSHGSAYSQGWEFYAITGCVMLVAVFPGFVYRYLWKRSAA</sequence>
<comment type="caution">
    <text evidence="2">The sequence shown here is derived from an EMBL/GenBank/DDBJ whole genome shotgun (WGS) entry which is preliminary data.</text>
</comment>
<feature type="transmembrane region" description="Helical" evidence="1">
    <location>
        <begin position="69"/>
        <end position="92"/>
    </location>
</feature>
<gene>
    <name evidence="2" type="ORF">GCM10007933_13890</name>
</gene>
<name>A0ABQ6FAD7_9RHOO</name>
<keyword evidence="3" id="KW-1185">Reference proteome</keyword>
<reference evidence="3" key="1">
    <citation type="journal article" date="2019" name="Int. J. Syst. Evol. Microbiol.">
        <title>The Global Catalogue of Microorganisms (GCM) 10K type strain sequencing project: providing services to taxonomists for standard genome sequencing and annotation.</title>
        <authorList>
            <consortium name="The Broad Institute Genomics Platform"/>
            <consortium name="The Broad Institute Genome Sequencing Center for Infectious Disease"/>
            <person name="Wu L."/>
            <person name="Ma J."/>
        </authorList>
    </citation>
    <scope>NUCLEOTIDE SEQUENCE [LARGE SCALE GENOMIC DNA]</scope>
    <source>
        <strain evidence="3">NBRC 102407</strain>
    </source>
</reference>
<protein>
    <recommendedName>
        <fullName evidence="4">DUF2818 family protein</fullName>
    </recommendedName>
</protein>
<keyword evidence="1" id="KW-0812">Transmembrane</keyword>
<organism evidence="2 3">
    <name type="scientific">Zoogloea oryzae</name>
    <dbReference type="NCBI Taxonomy" id="310767"/>
    <lineage>
        <taxon>Bacteria</taxon>
        <taxon>Pseudomonadati</taxon>
        <taxon>Pseudomonadota</taxon>
        <taxon>Betaproteobacteria</taxon>
        <taxon>Rhodocyclales</taxon>
        <taxon>Zoogloeaceae</taxon>
        <taxon>Zoogloea</taxon>
    </lineage>
</organism>
<proteinExistence type="predicted"/>
<dbReference type="Proteomes" id="UP001157167">
    <property type="component" value="Unassembled WGS sequence"/>
</dbReference>
<dbReference type="EMBL" id="BSPX01000015">
    <property type="protein sequence ID" value="GLT21934.1"/>
    <property type="molecule type" value="Genomic_DNA"/>
</dbReference>
<accession>A0ABQ6FAD7</accession>
<dbReference type="RefSeq" id="WP_284187310.1">
    <property type="nucleotide sequence ID" value="NZ_BSPX01000015.1"/>
</dbReference>
<evidence type="ECO:0000313" key="3">
    <source>
        <dbReference type="Proteomes" id="UP001157167"/>
    </source>
</evidence>
<keyword evidence="1" id="KW-1133">Transmembrane helix</keyword>
<evidence type="ECO:0000256" key="1">
    <source>
        <dbReference type="SAM" id="Phobius"/>
    </source>
</evidence>
<evidence type="ECO:0008006" key="4">
    <source>
        <dbReference type="Google" id="ProtNLM"/>
    </source>
</evidence>